<dbReference type="InterPro" id="IPR000847">
    <property type="entry name" value="LysR_HTH_N"/>
</dbReference>
<gene>
    <name evidence="6" type="ORF">IEN85_15915</name>
</gene>
<comment type="caution">
    <text evidence="6">The sequence shown here is derived from an EMBL/GenBank/DDBJ whole genome shotgun (WGS) entry which is preliminary data.</text>
</comment>
<protein>
    <submittedName>
        <fullName evidence="6">LysR family transcriptional regulator</fullName>
    </submittedName>
</protein>
<comment type="similarity">
    <text evidence="1">Belongs to the LysR transcriptional regulatory family.</text>
</comment>
<evidence type="ECO:0000313" key="7">
    <source>
        <dbReference type="Proteomes" id="UP000622317"/>
    </source>
</evidence>
<evidence type="ECO:0000256" key="2">
    <source>
        <dbReference type="ARBA" id="ARBA00023015"/>
    </source>
</evidence>
<feature type="domain" description="HTH lysR-type" evidence="5">
    <location>
        <begin position="4"/>
        <end position="61"/>
    </location>
</feature>
<organism evidence="6 7">
    <name type="scientific">Pelagicoccus enzymogenes</name>
    <dbReference type="NCBI Taxonomy" id="2773457"/>
    <lineage>
        <taxon>Bacteria</taxon>
        <taxon>Pseudomonadati</taxon>
        <taxon>Verrucomicrobiota</taxon>
        <taxon>Opitutia</taxon>
        <taxon>Puniceicoccales</taxon>
        <taxon>Pelagicoccaceae</taxon>
        <taxon>Pelagicoccus</taxon>
    </lineage>
</organism>
<evidence type="ECO:0000259" key="5">
    <source>
        <dbReference type="PROSITE" id="PS50931"/>
    </source>
</evidence>
<evidence type="ECO:0000256" key="3">
    <source>
        <dbReference type="ARBA" id="ARBA00023125"/>
    </source>
</evidence>
<evidence type="ECO:0000256" key="1">
    <source>
        <dbReference type="ARBA" id="ARBA00009437"/>
    </source>
</evidence>
<keyword evidence="7" id="KW-1185">Reference proteome</keyword>
<dbReference type="PROSITE" id="PS50931">
    <property type="entry name" value="HTH_LYSR"/>
    <property type="match status" value="1"/>
</dbReference>
<dbReference type="PANTHER" id="PTHR30126">
    <property type="entry name" value="HTH-TYPE TRANSCRIPTIONAL REGULATOR"/>
    <property type="match status" value="1"/>
</dbReference>
<evidence type="ECO:0000256" key="4">
    <source>
        <dbReference type="ARBA" id="ARBA00023163"/>
    </source>
</evidence>
<dbReference type="Proteomes" id="UP000622317">
    <property type="component" value="Unassembled WGS sequence"/>
</dbReference>
<dbReference type="Pfam" id="PF00126">
    <property type="entry name" value="HTH_1"/>
    <property type="match status" value="1"/>
</dbReference>
<sequence>MSQLNYHHLRYFLAIAREGNLTRAARRLKVSQSALSIQLKKLEESLDCSLFEREHKSLMLTEEGRMVMSYADSIFRSGEEMLATLRNRGGRFRKVLRVGAVATLSKNFQIGFLKEALDDQELEVVIYSASIRELISQLKAHTIDLVLSNSSVPREIEPTTRSILLAEQSVSLVAGGELALPAKFKFPDDLENVPVVLPSLESGIRSSFDLLMERAGMSPLIAAEANDMAMLRLMAKEAKAVSLVPPIVVQDELQSGELIEICKIPSVRERFYAITTKRRFPNPYLARLLGNNEDVDG</sequence>
<keyword evidence="3" id="KW-0238">DNA-binding</keyword>
<dbReference type="Gene3D" id="1.10.10.10">
    <property type="entry name" value="Winged helix-like DNA-binding domain superfamily/Winged helix DNA-binding domain"/>
    <property type="match status" value="1"/>
</dbReference>
<dbReference type="GO" id="GO:0003700">
    <property type="term" value="F:DNA-binding transcription factor activity"/>
    <property type="evidence" value="ECO:0007669"/>
    <property type="project" value="InterPro"/>
</dbReference>
<dbReference type="AlphaFoldDB" id="A0A927IGA5"/>
<reference evidence="6" key="1">
    <citation type="submission" date="2020-09" db="EMBL/GenBank/DDBJ databases">
        <title>Pelagicoccus enzymogenes sp. nov. with an EPS production, isolated from marine sediment.</title>
        <authorList>
            <person name="Feng X."/>
        </authorList>
    </citation>
    <scope>NUCLEOTIDE SEQUENCE</scope>
    <source>
        <strain evidence="6">NFK12</strain>
    </source>
</reference>
<proteinExistence type="inferred from homology"/>
<dbReference type="EMBL" id="JACYFG010000038">
    <property type="protein sequence ID" value="MBD5780987.1"/>
    <property type="molecule type" value="Genomic_DNA"/>
</dbReference>
<dbReference type="InterPro" id="IPR005119">
    <property type="entry name" value="LysR_subst-bd"/>
</dbReference>
<dbReference type="FunFam" id="1.10.10.10:FF:000001">
    <property type="entry name" value="LysR family transcriptional regulator"/>
    <property type="match status" value="1"/>
</dbReference>
<dbReference type="PANTHER" id="PTHR30126:SF98">
    <property type="entry name" value="HTH-TYPE TRANSCRIPTIONAL ACTIVATOR BAUR"/>
    <property type="match status" value="1"/>
</dbReference>
<name>A0A927IGA5_9BACT</name>
<dbReference type="RefSeq" id="WP_191618092.1">
    <property type="nucleotide sequence ID" value="NZ_JACYFG010000038.1"/>
</dbReference>
<keyword evidence="2" id="KW-0805">Transcription regulation</keyword>
<dbReference type="Gene3D" id="3.40.190.10">
    <property type="entry name" value="Periplasmic binding protein-like II"/>
    <property type="match status" value="2"/>
</dbReference>
<dbReference type="SUPFAM" id="SSF46785">
    <property type="entry name" value="Winged helix' DNA-binding domain"/>
    <property type="match status" value="1"/>
</dbReference>
<dbReference type="GO" id="GO:0000976">
    <property type="term" value="F:transcription cis-regulatory region binding"/>
    <property type="evidence" value="ECO:0007669"/>
    <property type="project" value="TreeGrafter"/>
</dbReference>
<dbReference type="InterPro" id="IPR036388">
    <property type="entry name" value="WH-like_DNA-bd_sf"/>
</dbReference>
<keyword evidence="4" id="KW-0804">Transcription</keyword>
<accession>A0A927IGA5</accession>
<dbReference type="InterPro" id="IPR036390">
    <property type="entry name" value="WH_DNA-bd_sf"/>
</dbReference>
<dbReference type="PRINTS" id="PR00039">
    <property type="entry name" value="HTHLYSR"/>
</dbReference>
<dbReference type="SUPFAM" id="SSF53850">
    <property type="entry name" value="Periplasmic binding protein-like II"/>
    <property type="match status" value="1"/>
</dbReference>
<evidence type="ECO:0000313" key="6">
    <source>
        <dbReference type="EMBL" id="MBD5780987.1"/>
    </source>
</evidence>
<dbReference type="Pfam" id="PF03466">
    <property type="entry name" value="LysR_substrate"/>
    <property type="match status" value="1"/>
</dbReference>